<evidence type="ECO:0000256" key="1">
    <source>
        <dbReference type="ARBA" id="ARBA00023015"/>
    </source>
</evidence>
<dbReference type="GeneID" id="93647749"/>
<feature type="domain" description="Myb-like" evidence="6">
    <location>
        <begin position="293"/>
        <end position="343"/>
    </location>
</feature>
<evidence type="ECO:0000313" key="9">
    <source>
        <dbReference type="EMBL" id="OAG29326.1"/>
    </source>
</evidence>
<dbReference type="Gene3D" id="1.10.10.10">
    <property type="entry name" value="Winged helix-like DNA-binding domain superfamily/Winged helix DNA-binding domain"/>
    <property type="match status" value="1"/>
</dbReference>
<proteinExistence type="predicted"/>
<dbReference type="GO" id="GO:0003677">
    <property type="term" value="F:DNA binding"/>
    <property type="evidence" value="ECO:0007669"/>
    <property type="project" value="UniProtKB-KW"/>
</dbReference>
<dbReference type="PANTHER" id="PTHR12802">
    <property type="entry name" value="SWI/SNF COMPLEX-RELATED"/>
    <property type="match status" value="1"/>
</dbReference>
<dbReference type="VEuPathDB" id="MicrosporidiaDB:NEDG_01399"/>
<dbReference type="InterPro" id="IPR032451">
    <property type="entry name" value="SMARCC_C"/>
</dbReference>
<keyword evidence="1" id="KW-0805">Transcription regulation</keyword>
<keyword evidence="10" id="KW-1185">Reference proteome</keyword>
<evidence type="ECO:0000256" key="2">
    <source>
        <dbReference type="ARBA" id="ARBA00023125"/>
    </source>
</evidence>
<dbReference type="Gene3D" id="1.10.10.60">
    <property type="entry name" value="Homeodomain-like"/>
    <property type="match status" value="1"/>
</dbReference>
<comment type="caution">
    <text evidence="9">The sequence shown here is derived from an EMBL/GenBank/DDBJ whole genome shotgun (WGS) entry which is preliminary data.</text>
</comment>
<dbReference type="Pfam" id="PF00249">
    <property type="entry name" value="Myb_DNA-binding"/>
    <property type="match status" value="1"/>
</dbReference>
<dbReference type="CDD" id="cd00167">
    <property type="entry name" value="SANT"/>
    <property type="match status" value="1"/>
</dbReference>
<sequence>MHNWNFKVDKVLAQSNPYRAGEATKEGIVNISTDQETSAGEESVHTLQKTYPQLFTTLGETNALPVLVPMHSAWFSTEGVDDIEKRAFHPHLETEEGVKGYLHVRNRIFRMFQNNPGAHLSITQCRKYLTDDVSMIIKVYTFLEHWGLINYKVGVKRDIEAMLRRIEQKDLFNLHRGSASAELTHPENKVQVKMVTVGESTLPTPNTQPSTQQEHPDVLKDISKHHTLQMNGPRITSIPTVTNCTECHKEMNGLQGEENIYFSDRERIILCKQCFDGGRYPTTLSYSNFHLLEAGIIRQVWSVEEEMFLVEGIEMYKDDWHAVSSYVKTKTVEQCVLHFLKMGIQNPLVEMEAISFSVNKLPFNYTLNPVMSTVAFLASVVHPGVASEAAKAAVREIKRIADEKKKEEDARPWINSQLNEIAAVALSSCIFRAEEQKKVEEGKKERLLELLVESEMKRIEAKVAEFTELTQTLKKEREDLEKMRETYRKAHLDTRREISEIVSKVRKICEETGRNFEDIFFKEQQ</sequence>
<organism evidence="9 10">
    <name type="scientific">Nematocida displodere</name>
    <dbReference type="NCBI Taxonomy" id="1805483"/>
    <lineage>
        <taxon>Eukaryota</taxon>
        <taxon>Fungi</taxon>
        <taxon>Fungi incertae sedis</taxon>
        <taxon>Microsporidia</taxon>
        <taxon>Nematocida</taxon>
    </lineage>
</organism>
<accession>A0A177EC66</accession>
<evidence type="ECO:0000256" key="5">
    <source>
        <dbReference type="SAM" id="Coils"/>
    </source>
</evidence>
<dbReference type="PROSITE" id="PS51293">
    <property type="entry name" value="SANT"/>
    <property type="match status" value="1"/>
</dbReference>
<dbReference type="Pfam" id="PF16495">
    <property type="entry name" value="SWIRM-assoc_1"/>
    <property type="match status" value="1"/>
</dbReference>
<dbReference type="STRING" id="1805483.A0A177EC66"/>
<dbReference type="OrthoDB" id="118550at2759"/>
<dbReference type="Proteomes" id="UP000185944">
    <property type="component" value="Unassembled WGS sequence"/>
</dbReference>
<evidence type="ECO:0000256" key="4">
    <source>
        <dbReference type="ARBA" id="ARBA00023242"/>
    </source>
</evidence>
<dbReference type="GO" id="GO:0042393">
    <property type="term" value="F:histone binding"/>
    <property type="evidence" value="ECO:0007669"/>
    <property type="project" value="TreeGrafter"/>
</dbReference>
<dbReference type="InterPro" id="IPR009057">
    <property type="entry name" value="Homeodomain-like_sf"/>
</dbReference>
<gene>
    <name evidence="9" type="ORF">NEDG_01399</name>
</gene>
<feature type="domain" description="SANT" evidence="8">
    <location>
        <begin position="296"/>
        <end position="347"/>
    </location>
</feature>
<keyword evidence="5" id="KW-0175">Coiled coil</keyword>
<dbReference type="EMBL" id="LTDL01000041">
    <property type="protein sequence ID" value="OAG29326.1"/>
    <property type="molecule type" value="Genomic_DNA"/>
</dbReference>
<feature type="domain" description="SWIRM" evidence="7">
    <location>
        <begin position="66"/>
        <end position="160"/>
    </location>
</feature>
<keyword evidence="2" id="KW-0238">DNA-binding</keyword>
<dbReference type="Pfam" id="PF04433">
    <property type="entry name" value="SWIRM"/>
    <property type="match status" value="1"/>
</dbReference>
<dbReference type="InterPro" id="IPR036388">
    <property type="entry name" value="WH-like_DNA-bd_sf"/>
</dbReference>
<name>A0A177EC66_9MICR</name>
<evidence type="ECO:0000259" key="8">
    <source>
        <dbReference type="PROSITE" id="PS51293"/>
    </source>
</evidence>
<dbReference type="PROSITE" id="PS50090">
    <property type="entry name" value="MYB_LIKE"/>
    <property type="match status" value="1"/>
</dbReference>
<dbReference type="SUPFAM" id="SSF46689">
    <property type="entry name" value="Homeodomain-like"/>
    <property type="match status" value="2"/>
</dbReference>
<dbReference type="PANTHER" id="PTHR12802:SF41">
    <property type="entry name" value="BRAHMA ASSOCIATED PROTEIN 155 KDA"/>
    <property type="match status" value="1"/>
</dbReference>
<protein>
    <submittedName>
        <fullName evidence="9">SWI/SNF related-matrix-associated actin-dependent regulator of chromatin subfamily C</fullName>
    </submittedName>
</protein>
<keyword evidence="3" id="KW-0804">Transcription</keyword>
<evidence type="ECO:0000256" key="3">
    <source>
        <dbReference type="ARBA" id="ARBA00023163"/>
    </source>
</evidence>
<dbReference type="SMART" id="SM00717">
    <property type="entry name" value="SANT"/>
    <property type="match status" value="1"/>
</dbReference>
<evidence type="ECO:0000259" key="6">
    <source>
        <dbReference type="PROSITE" id="PS50090"/>
    </source>
</evidence>
<feature type="coiled-coil region" evidence="5">
    <location>
        <begin position="456"/>
        <end position="493"/>
    </location>
</feature>
<keyword evidence="4" id="KW-0539">Nucleus</keyword>
<dbReference type="InterPro" id="IPR007526">
    <property type="entry name" value="SWIRM"/>
</dbReference>
<dbReference type="GO" id="GO:0045893">
    <property type="term" value="P:positive regulation of DNA-templated transcription"/>
    <property type="evidence" value="ECO:0007669"/>
    <property type="project" value="TreeGrafter"/>
</dbReference>
<dbReference type="RefSeq" id="XP_067544005.1">
    <property type="nucleotide sequence ID" value="XM_067688817.1"/>
</dbReference>
<reference evidence="9 10" key="1">
    <citation type="submission" date="2016-02" db="EMBL/GenBank/DDBJ databases">
        <title>Discovery of a natural microsporidian pathogen with a broad tissue tropism in Caenorhabditis elegans.</title>
        <authorList>
            <person name="Luallen R.J."/>
            <person name="Reinke A.W."/>
            <person name="Tong L."/>
            <person name="Botts M.R."/>
            <person name="Felix M.-A."/>
            <person name="Troemel E.R."/>
        </authorList>
    </citation>
    <scope>NUCLEOTIDE SEQUENCE [LARGE SCALE GENOMIC DNA]</scope>
    <source>
        <strain evidence="9 10">JUm2807</strain>
    </source>
</reference>
<dbReference type="AlphaFoldDB" id="A0A177EC66"/>
<dbReference type="FunFam" id="1.10.10.60:FF:000014">
    <property type="entry name" value="SWI/SNF complex subunit SMARCC2 isoform C"/>
    <property type="match status" value="1"/>
</dbReference>
<evidence type="ECO:0000259" key="7">
    <source>
        <dbReference type="PROSITE" id="PS50934"/>
    </source>
</evidence>
<evidence type="ECO:0000313" key="10">
    <source>
        <dbReference type="Proteomes" id="UP000185944"/>
    </source>
</evidence>
<dbReference type="InterPro" id="IPR017884">
    <property type="entry name" value="SANT_dom"/>
</dbReference>
<dbReference type="PROSITE" id="PS50934">
    <property type="entry name" value="SWIRM"/>
    <property type="match status" value="1"/>
</dbReference>
<dbReference type="InterPro" id="IPR001005">
    <property type="entry name" value="SANT/Myb"/>
</dbReference>
<dbReference type="GO" id="GO:0016514">
    <property type="term" value="C:SWI/SNF complex"/>
    <property type="evidence" value="ECO:0007669"/>
    <property type="project" value="TreeGrafter"/>
</dbReference>